<dbReference type="RefSeq" id="WP_208929877.1">
    <property type="nucleotide sequence ID" value="NZ_CP013655.1"/>
</dbReference>
<dbReference type="Proteomes" id="UP000067523">
    <property type="component" value="Chromosome"/>
</dbReference>
<dbReference type="InterPro" id="IPR008799">
    <property type="entry name" value="Pseudomon_AvrD"/>
</dbReference>
<organism evidence="1 2">
    <name type="scientific">Enterococcus rotai</name>
    <dbReference type="NCBI Taxonomy" id="118060"/>
    <lineage>
        <taxon>Bacteria</taxon>
        <taxon>Bacillati</taxon>
        <taxon>Bacillota</taxon>
        <taxon>Bacilli</taxon>
        <taxon>Lactobacillales</taxon>
        <taxon>Enterococcaceae</taxon>
        <taxon>Enterococcus</taxon>
    </lineage>
</organism>
<accession>A0A0U2VG53</accession>
<protein>
    <recommendedName>
        <fullName evidence="3">Avirulence D protein</fullName>
    </recommendedName>
</protein>
<name>A0A0U2VG53_9ENTE</name>
<gene>
    <name evidence="1" type="ORF">ATZ35_05590</name>
</gene>
<dbReference type="AlphaFoldDB" id="A0A0U2VG53"/>
<dbReference type="KEGG" id="erx:ATZ35_05590"/>
<evidence type="ECO:0000313" key="2">
    <source>
        <dbReference type="Proteomes" id="UP000067523"/>
    </source>
</evidence>
<keyword evidence="2" id="KW-1185">Reference proteome</keyword>
<evidence type="ECO:0000313" key="1">
    <source>
        <dbReference type="EMBL" id="ALS36652.1"/>
    </source>
</evidence>
<sequence>MVVDEILGKFETRYFGLGHKNTEYSLLDGVEENTASSEIVFVAKINQSCGWSEKNGESLKPHLSTVDGLILAVLVAEDYLCRYNPEICLESLYLASFEIKAGVVPVEDLRRIPMILEKRIIQKDKQEFTVFILGMRITLQLKKCNSTTIQNKNSKEQVAHYMSNHLKNLRHDIQNIEIFNGKEMMCEVTRSMQSEVIYSGIGSKVAQAMSLIEWLIIFSQMSQVVAYNFDDIERKYSDTFWMRSAKAEMDEPYQYNPEKVLVSGGINRTQVISMNNESWRTFNMAGETADSKVRFSGKLAHKVPEKVSSGSEERG</sequence>
<dbReference type="EMBL" id="CP013655">
    <property type="protein sequence ID" value="ALS36652.1"/>
    <property type="molecule type" value="Genomic_DNA"/>
</dbReference>
<dbReference type="STRING" id="118060.ATZ35_05590"/>
<proteinExistence type="predicted"/>
<dbReference type="Pfam" id="PF05655">
    <property type="entry name" value="AvrD"/>
    <property type="match status" value="1"/>
</dbReference>
<reference evidence="2" key="1">
    <citation type="submission" date="2015-12" db="EMBL/GenBank/DDBJ databases">
        <authorList>
            <person name="Lauer A."/>
            <person name="Humrighouse B."/>
            <person name="Loparev V."/>
            <person name="Shewmaker P.L."/>
            <person name="Whitney A.M."/>
            <person name="McLaughlin R.W."/>
        </authorList>
    </citation>
    <scope>NUCLEOTIDE SEQUENCE [LARGE SCALE GENOMIC DNA]</scope>
    <source>
        <strain evidence="2">LMG 26678</strain>
    </source>
</reference>
<evidence type="ECO:0008006" key="3">
    <source>
        <dbReference type="Google" id="ProtNLM"/>
    </source>
</evidence>